<organism evidence="2 3">
    <name type="scientific">Paxillus involutus ATCC 200175</name>
    <dbReference type="NCBI Taxonomy" id="664439"/>
    <lineage>
        <taxon>Eukaryota</taxon>
        <taxon>Fungi</taxon>
        <taxon>Dikarya</taxon>
        <taxon>Basidiomycota</taxon>
        <taxon>Agaricomycotina</taxon>
        <taxon>Agaricomycetes</taxon>
        <taxon>Agaricomycetidae</taxon>
        <taxon>Boletales</taxon>
        <taxon>Paxilineae</taxon>
        <taxon>Paxillaceae</taxon>
        <taxon>Paxillus</taxon>
    </lineage>
</organism>
<keyword evidence="3" id="KW-1185">Reference proteome</keyword>
<dbReference type="Gene3D" id="1.10.390.10">
    <property type="entry name" value="Neutral Protease Domain 2"/>
    <property type="match status" value="1"/>
</dbReference>
<sequence length="207" mass="22044">MAKGGIRDYIYSLDTTVNPSTYKPLDKPAAGASMPSEKSGPRFFGSEGTPAEQLLLTPNVQPTHQSTQSSRSQTWQHVVDTTRLGQDQITTCMPTFSDVRDSDAITQADEILTGERSLGVDATVVGSTPWGGGVRRDGSTVHLSARLLPSHLILNPHQSPSLLLVILTKIVAPMLLGQGLGGEVDTEVALGLLLSAKGRMQVIPKMS</sequence>
<protein>
    <submittedName>
        <fullName evidence="2">Uncharacterized protein</fullName>
    </submittedName>
</protein>
<feature type="region of interest" description="Disordered" evidence="1">
    <location>
        <begin position="20"/>
        <end position="48"/>
    </location>
</feature>
<dbReference type="InterPro" id="IPR027268">
    <property type="entry name" value="Peptidase_M4/M1_CTD_sf"/>
</dbReference>
<evidence type="ECO:0000256" key="1">
    <source>
        <dbReference type="SAM" id="MobiDB-lite"/>
    </source>
</evidence>
<evidence type="ECO:0000313" key="2">
    <source>
        <dbReference type="EMBL" id="KIJ11012.1"/>
    </source>
</evidence>
<proteinExistence type="predicted"/>
<reference evidence="3" key="2">
    <citation type="submission" date="2015-01" db="EMBL/GenBank/DDBJ databases">
        <title>Evolutionary Origins and Diversification of the Mycorrhizal Mutualists.</title>
        <authorList>
            <consortium name="DOE Joint Genome Institute"/>
            <consortium name="Mycorrhizal Genomics Consortium"/>
            <person name="Kohler A."/>
            <person name="Kuo A."/>
            <person name="Nagy L.G."/>
            <person name="Floudas D."/>
            <person name="Copeland A."/>
            <person name="Barry K.W."/>
            <person name="Cichocki N."/>
            <person name="Veneault-Fourrey C."/>
            <person name="LaButti K."/>
            <person name="Lindquist E.A."/>
            <person name="Lipzen A."/>
            <person name="Lundell T."/>
            <person name="Morin E."/>
            <person name="Murat C."/>
            <person name="Riley R."/>
            <person name="Ohm R."/>
            <person name="Sun H."/>
            <person name="Tunlid A."/>
            <person name="Henrissat B."/>
            <person name="Grigoriev I.V."/>
            <person name="Hibbett D.S."/>
            <person name="Martin F."/>
        </authorList>
    </citation>
    <scope>NUCLEOTIDE SEQUENCE [LARGE SCALE GENOMIC DNA]</scope>
    <source>
        <strain evidence="3">ATCC 200175</strain>
    </source>
</reference>
<evidence type="ECO:0000313" key="3">
    <source>
        <dbReference type="Proteomes" id="UP000053647"/>
    </source>
</evidence>
<dbReference type="EMBL" id="KN819389">
    <property type="protein sequence ID" value="KIJ11012.1"/>
    <property type="molecule type" value="Genomic_DNA"/>
</dbReference>
<dbReference type="AlphaFoldDB" id="A0A0C9TT20"/>
<dbReference type="Proteomes" id="UP000053647">
    <property type="component" value="Unassembled WGS sequence"/>
</dbReference>
<reference evidence="2 3" key="1">
    <citation type="submission" date="2014-06" db="EMBL/GenBank/DDBJ databases">
        <authorList>
            <consortium name="DOE Joint Genome Institute"/>
            <person name="Kuo A."/>
            <person name="Kohler A."/>
            <person name="Nagy L.G."/>
            <person name="Floudas D."/>
            <person name="Copeland A."/>
            <person name="Barry K.W."/>
            <person name="Cichocki N."/>
            <person name="Veneault-Fourrey C."/>
            <person name="LaButti K."/>
            <person name="Lindquist E.A."/>
            <person name="Lipzen A."/>
            <person name="Lundell T."/>
            <person name="Morin E."/>
            <person name="Murat C."/>
            <person name="Sun H."/>
            <person name="Tunlid A."/>
            <person name="Henrissat B."/>
            <person name="Grigoriev I.V."/>
            <person name="Hibbett D.S."/>
            <person name="Martin F."/>
            <person name="Nordberg H.P."/>
            <person name="Cantor M.N."/>
            <person name="Hua S.X."/>
        </authorList>
    </citation>
    <scope>NUCLEOTIDE SEQUENCE [LARGE SCALE GENOMIC DNA]</scope>
    <source>
        <strain evidence="2 3">ATCC 200175</strain>
    </source>
</reference>
<dbReference type="OrthoDB" id="3227768at2759"/>
<name>A0A0C9TT20_PAXIN</name>
<gene>
    <name evidence="2" type="ORF">PAXINDRAFT_16033</name>
</gene>
<dbReference type="HOGENOM" id="CLU_1326766_0_0_1"/>
<accession>A0A0C9TT20</accession>